<dbReference type="EMBL" id="HBJA01010273">
    <property type="protein sequence ID" value="CAE0792097.1"/>
    <property type="molecule type" value="Transcribed_RNA"/>
</dbReference>
<accession>A0A7S4CC43</accession>
<gene>
    <name evidence="1" type="ORF">EGYM00163_LOCUS3213</name>
</gene>
<proteinExistence type="predicted"/>
<evidence type="ECO:0000313" key="1">
    <source>
        <dbReference type="EMBL" id="CAE0792097.1"/>
    </source>
</evidence>
<organism evidence="1">
    <name type="scientific">Eutreptiella gymnastica</name>
    <dbReference type="NCBI Taxonomy" id="73025"/>
    <lineage>
        <taxon>Eukaryota</taxon>
        <taxon>Discoba</taxon>
        <taxon>Euglenozoa</taxon>
        <taxon>Euglenida</taxon>
        <taxon>Spirocuta</taxon>
        <taxon>Euglenophyceae</taxon>
        <taxon>Eutreptiales</taxon>
        <taxon>Eutreptiaceae</taxon>
        <taxon>Eutreptiella</taxon>
    </lineage>
</organism>
<reference evidence="1" key="1">
    <citation type="submission" date="2021-01" db="EMBL/GenBank/DDBJ databases">
        <authorList>
            <person name="Corre E."/>
            <person name="Pelletier E."/>
            <person name="Niang G."/>
            <person name="Scheremetjew M."/>
            <person name="Finn R."/>
            <person name="Kale V."/>
            <person name="Holt S."/>
            <person name="Cochrane G."/>
            <person name="Meng A."/>
            <person name="Brown T."/>
            <person name="Cohen L."/>
        </authorList>
    </citation>
    <scope>NUCLEOTIDE SEQUENCE</scope>
    <source>
        <strain evidence="1">CCMP1594</strain>
    </source>
</reference>
<protein>
    <submittedName>
        <fullName evidence="1">Uncharacterized protein</fullName>
    </submittedName>
</protein>
<dbReference type="AlphaFoldDB" id="A0A7S4CC43"/>
<name>A0A7S4CC43_9EUGL</name>
<sequence>MPGSHPKHAKIHVKDLTGADINDLVDKFGSHPRFALMTSAIYEGRILDNFPHVYSVHTTAPRRSEVGPYMFGYLISALCNDGKILTDKDIVLYGSSNTKICVGCNAQGRQQLLAAINTLTEFGLSVKDEATNELLTDEDVDSDAGSVQSEWGSVETCMIMGVPPFLK</sequence>